<keyword evidence="2" id="KW-0325">Glycoprotein</keyword>
<dbReference type="PANTHER" id="PTHR11552">
    <property type="entry name" value="GLUCOSE-METHANOL-CHOLINE GMC OXIDOREDUCTASE"/>
    <property type="match status" value="1"/>
</dbReference>
<evidence type="ECO:0000256" key="1">
    <source>
        <dbReference type="ARBA" id="ARBA00010790"/>
    </source>
</evidence>
<dbReference type="Proteomes" id="UP000774617">
    <property type="component" value="Unassembled WGS sequence"/>
</dbReference>
<comment type="caution">
    <text evidence="5">The sequence shown here is derived from an EMBL/GenBank/DDBJ whole genome shotgun (WGS) entry which is preliminary data.</text>
</comment>
<evidence type="ECO:0000256" key="3">
    <source>
        <dbReference type="SAM" id="SignalP"/>
    </source>
</evidence>
<comment type="similarity">
    <text evidence="1">Belongs to the GMC oxidoreductase family.</text>
</comment>
<feature type="chain" id="PRO_5045788892" evidence="3">
    <location>
        <begin position="19"/>
        <end position="619"/>
    </location>
</feature>
<evidence type="ECO:0000313" key="6">
    <source>
        <dbReference type="Proteomes" id="UP000774617"/>
    </source>
</evidence>
<feature type="domain" description="Glucose-methanol-choline oxidoreductase N-terminal" evidence="4">
    <location>
        <begin position="319"/>
        <end position="333"/>
    </location>
</feature>
<dbReference type="SUPFAM" id="SSF51905">
    <property type="entry name" value="FAD/NAD(P)-binding domain"/>
    <property type="match status" value="1"/>
</dbReference>
<dbReference type="InterPro" id="IPR007867">
    <property type="entry name" value="GMC_OxRtase_C"/>
</dbReference>
<gene>
    <name evidence="5" type="ORF">B0J12DRAFT_710333</name>
</gene>
<dbReference type="SUPFAM" id="SSF54373">
    <property type="entry name" value="FAD-linked reductases, C-terminal domain"/>
    <property type="match status" value="1"/>
</dbReference>
<accession>A0ABQ8GCQ9</accession>
<reference evidence="5 6" key="1">
    <citation type="journal article" date="2021" name="Nat. Commun.">
        <title>Genetic determinants of endophytism in the Arabidopsis root mycobiome.</title>
        <authorList>
            <person name="Mesny F."/>
            <person name="Miyauchi S."/>
            <person name="Thiergart T."/>
            <person name="Pickel B."/>
            <person name="Atanasova L."/>
            <person name="Karlsson M."/>
            <person name="Huettel B."/>
            <person name="Barry K.W."/>
            <person name="Haridas S."/>
            <person name="Chen C."/>
            <person name="Bauer D."/>
            <person name="Andreopoulos W."/>
            <person name="Pangilinan J."/>
            <person name="LaButti K."/>
            <person name="Riley R."/>
            <person name="Lipzen A."/>
            <person name="Clum A."/>
            <person name="Drula E."/>
            <person name="Henrissat B."/>
            <person name="Kohler A."/>
            <person name="Grigoriev I.V."/>
            <person name="Martin F.M."/>
            <person name="Hacquard S."/>
        </authorList>
    </citation>
    <scope>NUCLEOTIDE SEQUENCE [LARGE SCALE GENOMIC DNA]</scope>
    <source>
        <strain evidence="5 6">MPI-SDFR-AT-0080</strain>
    </source>
</reference>
<name>A0ABQ8GCQ9_9PEZI</name>
<sequence>MFLSTLLAPVICAHLAQSVPLAPRGELVARRLLGSSFGVPRNATYDYVVVGGGNAGLTVAARLAEDASVSVAVIEAGSFYEIENGNLSQIPAYDTMWTGKDPKDVNRVDWGFVTTPQKELLNAEVHYARGKTLGGSTARNYMAYHRGTVGSYKKWAEQVGDSDYTFENFAPFFEKSLNFTPPKDSRASNATPEYDLDTLGNGDGPLKLTFSNYANAMASWVQKGFAEIGIGSQKGFTSGQLNGSSYVLENIDATRQTRESSETAFLQPALEKTSLMVYQSTLAKKVLFDSSKKATGVLVDSDGVQYVLSANKEVIVSAGAFQSPQLLMVSGVGPKETLDAHNIPVVADRPGVGQNMWDHILMGPSYRVNVITSSSLADPAFLAEAEQLYLEKQEGIMTNSGGDFLAWEKIPAALRAKFDNDTLGALASQFPGDWPEVEYLSMSGFLGYQQNYARDAPTDGFNYATVSTALVAPLSRGTVGISSADMADAPVIDPRWLTHPADRAVVVAGYKRVREMFASKAMAPVLIGDEYFPGADVQSDDEILEIIRKTVSTVYHAACTCAMGREDDANAVVDTKARVFGVDGLRVVDASAFPVLPPGHPVATIYALAEKIAHDILNP</sequence>
<dbReference type="Pfam" id="PF00732">
    <property type="entry name" value="GMC_oxred_N"/>
    <property type="match status" value="1"/>
</dbReference>
<dbReference type="PANTHER" id="PTHR11552:SF138">
    <property type="entry name" value="DEHYDROGENASE PKFF-RELATED"/>
    <property type="match status" value="1"/>
</dbReference>
<keyword evidence="3" id="KW-0732">Signal</keyword>
<evidence type="ECO:0000313" key="5">
    <source>
        <dbReference type="EMBL" id="KAH7052135.1"/>
    </source>
</evidence>
<proteinExistence type="inferred from homology"/>
<evidence type="ECO:0000259" key="4">
    <source>
        <dbReference type="PROSITE" id="PS00624"/>
    </source>
</evidence>
<dbReference type="EMBL" id="JAGTJR010000011">
    <property type="protein sequence ID" value="KAH7052135.1"/>
    <property type="molecule type" value="Genomic_DNA"/>
</dbReference>
<dbReference type="Gene3D" id="3.30.560.10">
    <property type="entry name" value="Glucose Oxidase, domain 3"/>
    <property type="match status" value="1"/>
</dbReference>
<dbReference type="Pfam" id="PF05199">
    <property type="entry name" value="GMC_oxred_C"/>
    <property type="match status" value="1"/>
</dbReference>
<dbReference type="PROSITE" id="PS00624">
    <property type="entry name" value="GMC_OXRED_2"/>
    <property type="match status" value="1"/>
</dbReference>
<dbReference type="InterPro" id="IPR036188">
    <property type="entry name" value="FAD/NAD-bd_sf"/>
</dbReference>
<organism evidence="5 6">
    <name type="scientific">Macrophomina phaseolina</name>
    <dbReference type="NCBI Taxonomy" id="35725"/>
    <lineage>
        <taxon>Eukaryota</taxon>
        <taxon>Fungi</taxon>
        <taxon>Dikarya</taxon>
        <taxon>Ascomycota</taxon>
        <taxon>Pezizomycotina</taxon>
        <taxon>Dothideomycetes</taxon>
        <taxon>Dothideomycetes incertae sedis</taxon>
        <taxon>Botryosphaeriales</taxon>
        <taxon>Botryosphaeriaceae</taxon>
        <taxon>Macrophomina</taxon>
    </lineage>
</organism>
<evidence type="ECO:0000256" key="2">
    <source>
        <dbReference type="ARBA" id="ARBA00023180"/>
    </source>
</evidence>
<dbReference type="PIRSF" id="PIRSF000137">
    <property type="entry name" value="Alcohol_oxidase"/>
    <property type="match status" value="1"/>
</dbReference>
<keyword evidence="6" id="KW-1185">Reference proteome</keyword>
<dbReference type="Gene3D" id="3.50.50.60">
    <property type="entry name" value="FAD/NAD(P)-binding domain"/>
    <property type="match status" value="1"/>
</dbReference>
<dbReference type="InterPro" id="IPR000172">
    <property type="entry name" value="GMC_OxRdtase_N"/>
</dbReference>
<feature type="signal peptide" evidence="3">
    <location>
        <begin position="1"/>
        <end position="18"/>
    </location>
</feature>
<protein>
    <submittedName>
        <fullName evidence="5">GMC oxidoreductase-like protein</fullName>
    </submittedName>
</protein>
<dbReference type="InterPro" id="IPR012132">
    <property type="entry name" value="GMC_OxRdtase"/>
</dbReference>